<protein>
    <submittedName>
        <fullName evidence="2">Uncharacterized protein</fullName>
    </submittedName>
</protein>
<evidence type="ECO:0000313" key="3">
    <source>
        <dbReference type="Proteomes" id="UP000191110"/>
    </source>
</evidence>
<gene>
    <name evidence="2" type="ORF">BOW53_09495</name>
</gene>
<dbReference type="Proteomes" id="UP000191110">
    <property type="component" value="Unassembled WGS sequence"/>
</dbReference>
<dbReference type="AlphaFoldDB" id="A0A1T2L4Z1"/>
<dbReference type="OrthoDB" id="7066206at2"/>
<name>A0A1T2L4Z1_9GAMM</name>
<proteinExistence type="predicted"/>
<comment type="caution">
    <text evidence="2">The sequence shown here is derived from an EMBL/GenBank/DDBJ whole genome shotgun (WGS) entry which is preliminary data.</text>
</comment>
<sequence length="150" mass="16432">MRVVIALALLLSCTALSAKDMNQRFAAFGLGSKSCSDYISATIDGGDEVDYYNNYILGYLSAFNLIVPGTYNILGTNTMSDAFEWLNDYCREEGDASFINALASLSDAYYEERQNFLSSGEGWQSGSPSVNKTVEGLREMIKRGPVETAQ</sequence>
<feature type="chain" id="PRO_5012594418" evidence="1">
    <location>
        <begin position="19"/>
        <end position="150"/>
    </location>
</feature>
<keyword evidence="1" id="KW-0732">Signal</keyword>
<dbReference type="RefSeq" id="WP_078483843.1">
    <property type="nucleotide sequence ID" value="NZ_MPRL01000036.1"/>
</dbReference>
<organism evidence="2 3">
    <name type="scientific">Solemya pervernicosa gill symbiont</name>
    <dbReference type="NCBI Taxonomy" id="642797"/>
    <lineage>
        <taxon>Bacteria</taxon>
        <taxon>Pseudomonadati</taxon>
        <taxon>Pseudomonadota</taxon>
        <taxon>Gammaproteobacteria</taxon>
        <taxon>sulfur-oxidizing symbionts</taxon>
    </lineage>
</organism>
<reference evidence="2 3" key="1">
    <citation type="submission" date="2016-11" db="EMBL/GenBank/DDBJ databases">
        <title>Mixed transmission modes and dynamic genome evolution in an obligate animal-bacterial symbiosis.</title>
        <authorList>
            <person name="Russell S.L."/>
            <person name="Corbett-Detig R.B."/>
            <person name="Cavanaugh C.M."/>
        </authorList>
    </citation>
    <scope>NUCLEOTIDE SEQUENCE [LARGE SCALE GENOMIC DNA]</scope>
    <source>
        <strain evidence="2">Sveles-Q1</strain>
    </source>
</reference>
<accession>A0A1T2L4Z1</accession>
<keyword evidence="3" id="KW-1185">Reference proteome</keyword>
<evidence type="ECO:0000313" key="2">
    <source>
        <dbReference type="EMBL" id="OOZ39996.1"/>
    </source>
</evidence>
<feature type="signal peptide" evidence="1">
    <location>
        <begin position="1"/>
        <end position="18"/>
    </location>
</feature>
<dbReference type="EMBL" id="MPRL01000036">
    <property type="protein sequence ID" value="OOZ39996.1"/>
    <property type="molecule type" value="Genomic_DNA"/>
</dbReference>
<evidence type="ECO:0000256" key="1">
    <source>
        <dbReference type="SAM" id="SignalP"/>
    </source>
</evidence>